<dbReference type="OrthoDB" id="3541215at2759"/>
<dbReference type="AlphaFoldDB" id="A0A6A6IFK3"/>
<sequence>MASLRNVLSLLALAALLSASPVEVKRHEVKRQAWNPYSPCKSCFRSSWTQGPECTTNSLLQATISRILNPPASETSTYTPTKWCTDYLRQTDWSTSYTTSSGISTYTDWTITHLFITVTDNESVHKKTLSPSTSDILTQPSHPTSTMYCPIPSSGMECGWDTNTIAPIDQGEDYSIEHYYNPEECQQVCLEHPLCRAYRVDGSDANGWSCEIFNLGIGANGTNLVNPTPKGHQWWDRDCQVHIPSPCRSKTGPTAPPANTTALPVLTTDSAAVTPTSSTLSTPSPAQPTITTAPTAVPRSLFKRDAPLPPYMSDFSYFWSGVYVTPACSCIISSALPPVPSTTTSTVTKWTSSTICEQIALKEYGT</sequence>
<dbReference type="RefSeq" id="XP_033683686.1">
    <property type="nucleotide sequence ID" value="XM_033826805.1"/>
</dbReference>
<evidence type="ECO:0000256" key="1">
    <source>
        <dbReference type="SAM" id="MobiDB-lite"/>
    </source>
</evidence>
<accession>A0A6A6IFK3</accession>
<evidence type="ECO:0000313" key="3">
    <source>
        <dbReference type="EMBL" id="KAF2248682.1"/>
    </source>
</evidence>
<name>A0A6A6IFK3_9PLEO</name>
<proteinExistence type="predicted"/>
<dbReference type="GeneID" id="54580135"/>
<keyword evidence="4" id="KW-1185">Reference proteome</keyword>
<dbReference type="EMBL" id="ML987195">
    <property type="protein sequence ID" value="KAF2248682.1"/>
    <property type="molecule type" value="Genomic_DNA"/>
</dbReference>
<dbReference type="Proteomes" id="UP000800094">
    <property type="component" value="Unassembled WGS sequence"/>
</dbReference>
<feature type="region of interest" description="Disordered" evidence="1">
    <location>
        <begin position="273"/>
        <end position="293"/>
    </location>
</feature>
<gene>
    <name evidence="3" type="ORF">BU26DRAFT_504845</name>
</gene>
<feature type="signal peptide" evidence="2">
    <location>
        <begin position="1"/>
        <end position="19"/>
    </location>
</feature>
<feature type="chain" id="PRO_5025514234" description="Apple domain-containing protein" evidence="2">
    <location>
        <begin position="20"/>
        <end position="366"/>
    </location>
</feature>
<protein>
    <recommendedName>
        <fullName evidence="5">Apple domain-containing protein</fullName>
    </recommendedName>
</protein>
<keyword evidence="2" id="KW-0732">Signal</keyword>
<organism evidence="3 4">
    <name type="scientific">Trematosphaeria pertusa</name>
    <dbReference type="NCBI Taxonomy" id="390896"/>
    <lineage>
        <taxon>Eukaryota</taxon>
        <taxon>Fungi</taxon>
        <taxon>Dikarya</taxon>
        <taxon>Ascomycota</taxon>
        <taxon>Pezizomycotina</taxon>
        <taxon>Dothideomycetes</taxon>
        <taxon>Pleosporomycetidae</taxon>
        <taxon>Pleosporales</taxon>
        <taxon>Massarineae</taxon>
        <taxon>Trematosphaeriaceae</taxon>
        <taxon>Trematosphaeria</taxon>
    </lineage>
</organism>
<evidence type="ECO:0000256" key="2">
    <source>
        <dbReference type="SAM" id="SignalP"/>
    </source>
</evidence>
<reference evidence="3" key="1">
    <citation type="journal article" date="2020" name="Stud. Mycol.">
        <title>101 Dothideomycetes genomes: a test case for predicting lifestyles and emergence of pathogens.</title>
        <authorList>
            <person name="Haridas S."/>
            <person name="Albert R."/>
            <person name="Binder M."/>
            <person name="Bloem J."/>
            <person name="Labutti K."/>
            <person name="Salamov A."/>
            <person name="Andreopoulos B."/>
            <person name="Baker S."/>
            <person name="Barry K."/>
            <person name="Bills G."/>
            <person name="Bluhm B."/>
            <person name="Cannon C."/>
            <person name="Castanera R."/>
            <person name="Culley D."/>
            <person name="Daum C."/>
            <person name="Ezra D."/>
            <person name="Gonzalez J."/>
            <person name="Henrissat B."/>
            <person name="Kuo A."/>
            <person name="Liang C."/>
            <person name="Lipzen A."/>
            <person name="Lutzoni F."/>
            <person name="Magnuson J."/>
            <person name="Mondo S."/>
            <person name="Nolan M."/>
            <person name="Ohm R."/>
            <person name="Pangilinan J."/>
            <person name="Park H.-J."/>
            <person name="Ramirez L."/>
            <person name="Alfaro M."/>
            <person name="Sun H."/>
            <person name="Tritt A."/>
            <person name="Yoshinaga Y."/>
            <person name="Zwiers L.-H."/>
            <person name="Turgeon B."/>
            <person name="Goodwin S."/>
            <person name="Spatafora J."/>
            <person name="Crous P."/>
            <person name="Grigoriev I."/>
        </authorList>
    </citation>
    <scope>NUCLEOTIDE SEQUENCE</scope>
    <source>
        <strain evidence="3">CBS 122368</strain>
    </source>
</reference>
<evidence type="ECO:0008006" key="5">
    <source>
        <dbReference type="Google" id="ProtNLM"/>
    </source>
</evidence>
<evidence type="ECO:0000313" key="4">
    <source>
        <dbReference type="Proteomes" id="UP000800094"/>
    </source>
</evidence>